<proteinExistence type="predicted"/>
<dbReference type="Proteomes" id="UP000324832">
    <property type="component" value="Unassembled WGS sequence"/>
</dbReference>
<name>A0A5E4Q3W7_9NEOP</name>
<evidence type="ECO:0008006" key="3">
    <source>
        <dbReference type="Google" id="ProtNLM"/>
    </source>
</evidence>
<keyword evidence="2" id="KW-1185">Reference proteome</keyword>
<dbReference type="EMBL" id="FZQP02001471">
    <property type="protein sequence ID" value="VVC92969.1"/>
    <property type="molecule type" value="Genomic_DNA"/>
</dbReference>
<reference evidence="1 2" key="1">
    <citation type="submission" date="2017-07" db="EMBL/GenBank/DDBJ databases">
        <authorList>
            <person name="Talla V."/>
            <person name="Backstrom N."/>
        </authorList>
    </citation>
    <scope>NUCLEOTIDE SEQUENCE [LARGE SCALE GENOMIC DNA]</scope>
</reference>
<organism evidence="1 2">
    <name type="scientific">Leptidea sinapis</name>
    <dbReference type="NCBI Taxonomy" id="189913"/>
    <lineage>
        <taxon>Eukaryota</taxon>
        <taxon>Metazoa</taxon>
        <taxon>Ecdysozoa</taxon>
        <taxon>Arthropoda</taxon>
        <taxon>Hexapoda</taxon>
        <taxon>Insecta</taxon>
        <taxon>Pterygota</taxon>
        <taxon>Neoptera</taxon>
        <taxon>Endopterygota</taxon>
        <taxon>Lepidoptera</taxon>
        <taxon>Glossata</taxon>
        <taxon>Ditrysia</taxon>
        <taxon>Papilionoidea</taxon>
        <taxon>Pieridae</taxon>
        <taxon>Dismorphiinae</taxon>
        <taxon>Leptidea</taxon>
    </lineage>
</organism>
<accession>A0A5E4Q3W7</accession>
<dbReference type="AlphaFoldDB" id="A0A5E4Q3W7"/>
<protein>
    <recommendedName>
        <fullName evidence="3">RRM domain-containing protein</fullName>
    </recommendedName>
</protein>
<evidence type="ECO:0000313" key="2">
    <source>
        <dbReference type="Proteomes" id="UP000324832"/>
    </source>
</evidence>
<gene>
    <name evidence="1" type="ORF">LSINAPIS_LOCUS5270</name>
</gene>
<evidence type="ECO:0000313" key="1">
    <source>
        <dbReference type="EMBL" id="VVC92969.1"/>
    </source>
</evidence>
<sequence>MLLIIHNLPACMHSKEIKDFIIAKSGIQQLVVDNLMYEKSGKKQVTVGLLNEGDAAIFVRKINSLYLYGEPIYIDNVGQKTAQMITQPQAVQVPVPPVPMNIAQYQSNAPFYQTDNYIQNPNALQSNIGSAFLQPNSLNYDKNAVEVARNSVMSFQSVSLQNNRSDQCSLNQALQNRGIQSVQRFEPLSTTDELLRNRNGLNHNQTSHPHVISNMRKEPSIPFSLSEVAKQNLPGMASVKSVYNSDDKMNFEIVTTFLI</sequence>